<name>A0ABY1PT18_9BACT</name>
<evidence type="ECO:0008006" key="4">
    <source>
        <dbReference type="Google" id="ProtNLM"/>
    </source>
</evidence>
<reference evidence="2 3" key="1">
    <citation type="submission" date="2017-05" db="EMBL/GenBank/DDBJ databases">
        <authorList>
            <person name="Varghese N."/>
            <person name="Submissions S."/>
        </authorList>
    </citation>
    <scope>NUCLEOTIDE SEQUENCE [LARGE SCALE GENOMIC DNA]</scope>
    <source>
        <strain evidence="2 3">DSM 25457</strain>
    </source>
</reference>
<dbReference type="RefSeq" id="WP_283431216.1">
    <property type="nucleotide sequence ID" value="NZ_FXUG01000001.1"/>
</dbReference>
<accession>A0ABY1PT18</accession>
<keyword evidence="3" id="KW-1185">Reference proteome</keyword>
<protein>
    <recommendedName>
        <fullName evidence="4">Secreted protein</fullName>
    </recommendedName>
</protein>
<evidence type="ECO:0000313" key="3">
    <source>
        <dbReference type="Proteomes" id="UP001158067"/>
    </source>
</evidence>
<comment type="caution">
    <text evidence="2">The sequence shown here is derived from an EMBL/GenBank/DDBJ whole genome shotgun (WGS) entry which is preliminary data.</text>
</comment>
<dbReference type="EMBL" id="FXUG01000001">
    <property type="protein sequence ID" value="SMP44092.1"/>
    <property type="molecule type" value="Genomic_DNA"/>
</dbReference>
<feature type="region of interest" description="Disordered" evidence="1">
    <location>
        <begin position="190"/>
        <end position="238"/>
    </location>
</feature>
<evidence type="ECO:0000256" key="1">
    <source>
        <dbReference type="SAM" id="MobiDB-lite"/>
    </source>
</evidence>
<sequence>MYSLCNLGVCIVRLLTLVLDVERFQNAAWPLMLGCLFGLVGGSSGCVMHHQQLCETLVNPRVCPNCMARDISECHCFAPTADGGYHETNWHRMGNASFESPVTQNFADAAPPIEFDEQVHEGFDPASETSLNDATMQSSSQVLSDESTTPLRSLPVEAFSQEPLGQVPQYGELRVVGAWDSVGGEGSTVAANSARRMNRRRHFEPARRLSKSTESSTRIVDPRTLVGASESNLDYYQP</sequence>
<organism evidence="2 3">
    <name type="scientific">Neorhodopirellula lusitana</name>
    <dbReference type="NCBI Taxonomy" id="445327"/>
    <lineage>
        <taxon>Bacteria</taxon>
        <taxon>Pseudomonadati</taxon>
        <taxon>Planctomycetota</taxon>
        <taxon>Planctomycetia</taxon>
        <taxon>Pirellulales</taxon>
        <taxon>Pirellulaceae</taxon>
        <taxon>Neorhodopirellula</taxon>
    </lineage>
</organism>
<proteinExistence type="predicted"/>
<gene>
    <name evidence="2" type="ORF">SAMN06265222_1011077</name>
</gene>
<evidence type="ECO:0000313" key="2">
    <source>
        <dbReference type="EMBL" id="SMP44092.1"/>
    </source>
</evidence>
<dbReference type="Proteomes" id="UP001158067">
    <property type="component" value="Unassembled WGS sequence"/>
</dbReference>
<feature type="compositionally biased region" description="Polar residues" evidence="1">
    <location>
        <begin position="229"/>
        <end position="238"/>
    </location>
</feature>